<reference evidence="1" key="1">
    <citation type="journal article" date="2014" name="Int. J. Syst. Evol. Microbiol.">
        <title>Complete genome sequence of Corynebacterium casei LMG S-19264T (=DSM 44701T), isolated from a smear-ripened cheese.</title>
        <authorList>
            <consortium name="US DOE Joint Genome Institute (JGI-PGF)"/>
            <person name="Walter F."/>
            <person name="Albersmeier A."/>
            <person name="Kalinowski J."/>
            <person name="Ruckert C."/>
        </authorList>
    </citation>
    <scope>NUCLEOTIDE SEQUENCE</scope>
    <source>
        <strain evidence="1">CGMCC 1.15367</strain>
    </source>
</reference>
<organism evidence="1 2">
    <name type="scientific">Aureimonas endophytica</name>
    <dbReference type="NCBI Taxonomy" id="2027858"/>
    <lineage>
        <taxon>Bacteria</taxon>
        <taxon>Pseudomonadati</taxon>
        <taxon>Pseudomonadota</taxon>
        <taxon>Alphaproteobacteria</taxon>
        <taxon>Hyphomicrobiales</taxon>
        <taxon>Aurantimonadaceae</taxon>
        <taxon>Aureimonas</taxon>
    </lineage>
</organism>
<comment type="caution">
    <text evidence="1">The sequence shown here is derived from an EMBL/GenBank/DDBJ whole genome shotgun (WGS) entry which is preliminary data.</text>
</comment>
<protein>
    <submittedName>
        <fullName evidence="1">Uncharacterized protein</fullName>
    </submittedName>
</protein>
<name>A0A916ZTG7_9HYPH</name>
<gene>
    <name evidence="1" type="ORF">GCM10011390_35450</name>
</gene>
<evidence type="ECO:0000313" key="2">
    <source>
        <dbReference type="Proteomes" id="UP000644699"/>
    </source>
</evidence>
<keyword evidence="2" id="KW-1185">Reference proteome</keyword>
<evidence type="ECO:0000313" key="1">
    <source>
        <dbReference type="EMBL" id="GGE13291.1"/>
    </source>
</evidence>
<sequence>MGPVMRMAMGRRRGKGFGSLADAAAGLARAGLLFGSIAAALALIVLPDIDRRNHGAEVAPDLDATMTGSIAPAPERQGLEWADASRLDQGPCLMFPDGTERGACR</sequence>
<dbReference type="EMBL" id="BMIQ01000006">
    <property type="protein sequence ID" value="GGE13291.1"/>
    <property type="molecule type" value="Genomic_DNA"/>
</dbReference>
<proteinExistence type="predicted"/>
<accession>A0A916ZTG7</accession>
<reference evidence="1" key="2">
    <citation type="submission" date="2020-09" db="EMBL/GenBank/DDBJ databases">
        <authorList>
            <person name="Sun Q."/>
            <person name="Zhou Y."/>
        </authorList>
    </citation>
    <scope>NUCLEOTIDE SEQUENCE</scope>
    <source>
        <strain evidence="1">CGMCC 1.15367</strain>
    </source>
</reference>
<dbReference type="Proteomes" id="UP000644699">
    <property type="component" value="Unassembled WGS sequence"/>
</dbReference>
<dbReference type="AlphaFoldDB" id="A0A916ZTG7"/>